<dbReference type="AlphaFoldDB" id="A0A067MX37"/>
<sequence length="136" mass="14887">METQPRSPEATPKNAALVAWLDRLDNVARSIQLYATEVTALCGDYDGAQGHGAVTPHVDVFFEIYSRMDEMHFMEARLAACALHWIRRQIELEKILTTCSSSNVQAALLCKTLEIDPPYSSLSVASPSSASPESSS</sequence>
<evidence type="ECO:0000313" key="1">
    <source>
        <dbReference type="EMBL" id="KDQ19255.1"/>
    </source>
</evidence>
<evidence type="ECO:0000313" key="2">
    <source>
        <dbReference type="Proteomes" id="UP000027195"/>
    </source>
</evidence>
<dbReference type="EMBL" id="KL198019">
    <property type="protein sequence ID" value="KDQ19255.1"/>
    <property type="molecule type" value="Genomic_DNA"/>
</dbReference>
<dbReference type="HOGENOM" id="CLU_1875102_0_0_1"/>
<dbReference type="Proteomes" id="UP000027195">
    <property type="component" value="Unassembled WGS sequence"/>
</dbReference>
<keyword evidence="2" id="KW-1185">Reference proteome</keyword>
<proteinExistence type="predicted"/>
<reference evidence="2" key="1">
    <citation type="journal article" date="2014" name="Proc. Natl. Acad. Sci. U.S.A.">
        <title>Extensive sampling of basidiomycete genomes demonstrates inadequacy of the white-rot/brown-rot paradigm for wood decay fungi.</title>
        <authorList>
            <person name="Riley R."/>
            <person name="Salamov A.A."/>
            <person name="Brown D.W."/>
            <person name="Nagy L.G."/>
            <person name="Floudas D."/>
            <person name="Held B.W."/>
            <person name="Levasseur A."/>
            <person name="Lombard V."/>
            <person name="Morin E."/>
            <person name="Otillar R."/>
            <person name="Lindquist E.A."/>
            <person name="Sun H."/>
            <person name="LaButti K.M."/>
            <person name="Schmutz J."/>
            <person name="Jabbour D."/>
            <person name="Luo H."/>
            <person name="Baker S.E."/>
            <person name="Pisabarro A.G."/>
            <person name="Walton J.D."/>
            <person name="Blanchette R.A."/>
            <person name="Henrissat B."/>
            <person name="Martin F."/>
            <person name="Cullen D."/>
            <person name="Hibbett D.S."/>
            <person name="Grigoriev I.V."/>
        </authorList>
    </citation>
    <scope>NUCLEOTIDE SEQUENCE [LARGE SCALE GENOMIC DNA]</scope>
    <source>
        <strain evidence="2">FD-172 SS1</strain>
    </source>
</reference>
<accession>A0A067MX37</accession>
<organism evidence="1 2">
    <name type="scientific">Botryobasidium botryosum (strain FD-172 SS1)</name>
    <dbReference type="NCBI Taxonomy" id="930990"/>
    <lineage>
        <taxon>Eukaryota</taxon>
        <taxon>Fungi</taxon>
        <taxon>Dikarya</taxon>
        <taxon>Basidiomycota</taxon>
        <taxon>Agaricomycotina</taxon>
        <taxon>Agaricomycetes</taxon>
        <taxon>Cantharellales</taxon>
        <taxon>Botryobasidiaceae</taxon>
        <taxon>Botryobasidium</taxon>
    </lineage>
</organism>
<name>A0A067MX37_BOTB1</name>
<dbReference type="InParanoid" id="A0A067MX37"/>
<gene>
    <name evidence="1" type="ORF">BOTBODRAFT_433676</name>
</gene>
<protein>
    <submittedName>
        <fullName evidence="1">Uncharacterized protein</fullName>
    </submittedName>
</protein>